<proteinExistence type="predicted"/>
<dbReference type="AlphaFoldDB" id="A0A6C0EMZ0"/>
<sequence length="380" mass="41276">MDVVLLMGLAALGYAMAVPKKHKDRPASDSIVGKEMYTPHSESELSVVQAPAGHGNMVPFFGANRTQTTFSDGHESILDKYTGMGSNTFFRKEESGAFFEPEAGRGLPWKKQVETDFEQSRMVTSMSMKNVAPIERVQVGPGVNDGYTNLPSGGFNQGLESREYQLPKTTDEIRIATKPKLTYHADPVPGARKVKEMGLQAPVKKNRPDRFQVLQGDDGSLPHLNTTIGQQKAASIYPEFVMKTQNRPETAGVFMGPLGKSTGGNESYIRSFTEPYQQFIKLTAEGRPAPGGPVGGMAVQAGPEAYTVQTHRDESTHVNYRSFESPLVGRGGQAPTAAQRGSVKYDEPVGQSVQIDRVAEPGLLDAFKSNPYTQSLQSSA</sequence>
<evidence type="ECO:0000313" key="2">
    <source>
        <dbReference type="EMBL" id="QHT30062.1"/>
    </source>
</evidence>
<accession>A0A6C0EMZ0</accession>
<organism evidence="2">
    <name type="scientific">viral metagenome</name>
    <dbReference type="NCBI Taxonomy" id="1070528"/>
    <lineage>
        <taxon>unclassified sequences</taxon>
        <taxon>metagenomes</taxon>
        <taxon>organismal metagenomes</taxon>
    </lineage>
</organism>
<reference evidence="2" key="1">
    <citation type="journal article" date="2020" name="Nature">
        <title>Giant virus diversity and host interactions through global metagenomics.</title>
        <authorList>
            <person name="Schulz F."/>
            <person name="Roux S."/>
            <person name="Paez-Espino D."/>
            <person name="Jungbluth S."/>
            <person name="Walsh D.A."/>
            <person name="Denef V.J."/>
            <person name="McMahon K.D."/>
            <person name="Konstantinidis K.T."/>
            <person name="Eloe-Fadrosh E.A."/>
            <person name="Kyrpides N.C."/>
            <person name="Woyke T."/>
        </authorList>
    </citation>
    <scope>NUCLEOTIDE SEQUENCE</scope>
    <source>
        <strain evidence="2">GVMAG-M-3300009068-25</strain>
    </source>
</reference>
<dbReference type="EMBL" id="MN738889">
    <property type="protein sequence ID" value="QHT30062.1"/>
    <property type="molecule type" value="Genomic_DNA"/>
</dbReference>
<name>A0A6C0EMZ0_9ZZZZ</name>
<evidence type="ECO:0000256" key="1">
    <source>
        <dbReference type="SAM" id="MobiDB-lite"/>
    </source>
</evidence>
<feature type="region of interest" description="Disordered" evidence="1">
    <location>
        <begin position="325"/>
        <end position="349"/>
    </location>
</feature>
<protein>
    <submittedName>
        <fullName evidence="2">Uncharacterized protein</fullName>
    </submittedName>
</protein>